<evidence type="ECO:0000256" key="1">
    <source>
        <dbReference type="SAM" id="Phobius"/>
    </source>
</evidence>
<gene>
    <name evidence="3" type="ORF">L9F63_023998</name>
</gene>
<feature type="non-terminal residue" evidence="3">
    <location>
        <position position="154"/>
    </location>
</feature>
<proteinExistence type="predicted"/>
<name>A0AAD8E892_DIPPU</name>
<comment type="caution">
    <text evidence="3">The sequence shown here is derived from an EMBL/GenBank/DDBJ whole genome shotgun (WGS) entry which is preliminary data.</text>
</comment>
<keyword evidence="1" id="KW-0472">Membrane</keyword>
<feature type="transmembrane region" description="Helical" evidence="1">
    <location>
        <begin position="20"/>
        <end position="42"/>
    </location>
</feature>
<dbReference type="AlphaFoldDB" id="A0AAD8E892"/>
<keyword evidence="4" id="KW-1185">Reference proteome</keyword>
<keyword evidence="1" id="KW-0812">Transmembrane</keyword>
<reference evidence="3" key="2">
    <citation type="submission" date="2023-05" db="EMBL/GenBank/DDBJ databases">
        <authorList>
            <person name="Fouks B."/>
        </authorList>
    </citation>
    <scope>NUCLEOTIDE SEQUENCE</scope>
    <source>
        <strain evidence="3">Stay&amp;Tobe</strain>
        <tissue evidence="3">Testes</tissue>
    </source>
</reference>
<dbReference type="Proteomes" id="UP001233999">
    <property type="component" value="Unassembled WGS sequence"/>
</dbReference>
<sequence>YLLLYFLFIISHTCSGRSGMCISCFIVSFVQCSLNMGNLYYLLCGARADTATRFTSTIFSNVIIFLAIIALPGYLSTALNLYPKHWIREFITIVGEIVGGIPRMTTLIVIGERDYLIIFDFFKPLIQHCYYVMDASVVLPGEASMIPSSLCMRP</sequence>
<keyword evidence="2" id="KW-0732">Signal</keyword>
<dbReference type="EMBL" id="JASPKZ010008134">
    <property type="protein sequence ID" value="KAJ9580828.1"/>
    <property type="molecule type" value="Genomic_DNA"/>
</dbReference>
<feature type="signal peptide" evidence="2">
    <location>
        <begin position="1"/>
        <end position="16"/>
    </location>
</feature>
<feature type="transmembrane region" description="Helical" evidence="1">
    <location>
        <begin position="62"/>
        <end position="82"/>
    </location>
</feature>
<evidence type="ECO:0000256" key="2">
    <source>
        <dbReference type="SAM" id="SignalP"/>
    </source>
</evidence>
<organism evidence="3 4">
    <name type="scientific">Diploptera punctata</name>
    <name type="common">Pacific beetle cockroach</name>
    <dbReference type="NCBI Taxonomy" id="6984"/>
    <lineage>
        <taxon>Eukaryota</taxon>
        <taxon>Metazoa</taxon>
        <taxon>Ecdysozoa</taxon>
        <taxon>Arthropoda</taxon>
        <taxon>Hexapoda</taxon>
        <taxon>Insecta</taxon>
        <taxon>Pterygota</taxon>
        <taxon>Neoptera</taxon>
        <taxon>Polyneoptera</taxon>
        <taxon>Dictyoptera</taxon>
        <taxon>Blattodea</taxon>
        <taxon>Blaberoidea</taxon>
        <taxon>Blaberidae</taxon>
        <taxon>Diplopterinae</taxon>
        <taxon>Diploptera</taxon>
    </lineage>
</organism>
<evidence type="ECO:0000313" key="4">
    <source>
        <dbReference type="Proteomes" id="UP001233999"/>
    </source>
</evidence>
<feature type="non-terminal residue" evidence="3">
    <location>
        <position position="1"/>
    </location>
</feature>
<protein>
    <submittedName>
        <fullName evidence="3">Uncharacterized protein</fullName>
    </submittedName>
</protein>
<keyword evidence="1" id="KW-1133">Transmembrane helix</keyword>
<evidence type="ECO:0000313" key="3">
    <source>
        <dbReference type="EMBL" id="KAJ9580828.1"/>
    </source>
</evidence>
<feature type="chain" id="PRO_5042166027" evidence="2">
    <location>
        <begin position="17"/>
        <end position="154"/>
    </location>
</feature>
<accession>A0AAD8E892</accession>
<reference evidence="3" key="1">
    <citation type="journal article" date="2023" name="IScience">
        <title>Live-bearing cockroach genome reveals convergent evolutionary mechanisms linked to viviparity in insects and beyond.</title>
        <authorList>
            <person name="Fouks B."/>
            <person name="Harrison M.C."/>
            <person name="Mikhailova A.A."/>
            <person name="Marchal E."/>
            <person name="English S."/>
            <person name="Carruthers M."/>
            <person name="Jennings E.C."/>
            <person name="Chiamaka E.L."/>
            <person name="Frigard R.A."/>
            <person name="Pippel M."/>
            <person name="Attardo G.M."/>
            <person name="Benoit J.B."/>
            <person name="Bornberg-Bauer E."/>
            <person name="Tobe S.S."/>
        </authorList>
    </citation>
    <scope>NUCLEOTIDE SEQUENCE</scope>
    <source>
        <strain evidence="3">Stay&amp;Tobe</strain>
    </source>
</reference>